<comment type="caution">
    <text evidence="1">The sequence shown here is derived from an EMBL/GenBank/DDBJ whole genome shotgun (WGS) entry which is preliminary data.</text>
</comment>
<dbReference type="RefSeq" id="WP_040416690.1">
    <property type="nucleotide sequence ID" value="NZ_BJYV01000008.1"/>
</dbReference>
<evidence type="ECO:0000313" key="1">
    <source>
        <dbReference type="EMBL" id="GEO21606.1"/>
    </source>
</evidence>
<protein>
    <submittedName>
        <fullName evidence="1">Uncharacterized protein</fullName>
    </submittedName>
</protein>
<dbReference type="EMBL" id="BJYV01000008">
    <property type="protein sequence ID" value="GEO21606.1"/>
    <property type="molecule type" value="Genomic_DNA"/>
</dbReference>
<keyword evidence="2" id="KW-1185">Reference proteome</keyword>
<organism evidence="1 2">
    <name type="scientific">Cyclobacterium qasimii</name>
    <dbReference type="NCBI Taxonomy" id="1350429"/>
    <lineage>
        <taxon>Bacteria</taxon>
        <taxon>Pseudomonadati</taxon>
        <taxon>Bacteroidota</taxon>
        <taxon>Cytophagia</taxon>
        <taxon>Cytophagales</taxon>
        <taxon>Cyclobacteriaceae</taxon>
        <taxon>Cyclobacterium</taxon>
    </lineage>
</organism>
<gene>
    <name evidence="1" type="ORF">CQA01_21400</name>
</gene>
<dbReference type="AlphaFoldDB" id="A0A512CBN2"/>
<name>A0A512CBN2_9BACT</name>
<dbReference type="Proteomes" id="UP000321301">
    <property type="component" value="Unassembled WGS sequence"/>
</dbReference>
<sequence length="147" mass="17521">MEHLKALKSDNNEVLNELISLVRIKLLKFDDLVAIKEPKYLKRYNPLTIEVENNSDNTLATILISVIRTNSKIGKDNRWTIPLDTQKLKQNSKAKFKLYAFDPFNEKFEDIKIRLTTAKDWSDRSVSEKWFERATEFTRRCKWHDFR</sequence>
<accession>A0A512CBN2</accession>
<proteinExistence type="predicted"/>
<reference evidence="1 2" key="1">
    <citation type="submission" date="2019-07" db="EMBL/GenBank/DDBJ databases">
        <title>Whole genome shotgun sequence of Cyclobacterium qasimii NBRC 106168.</title>
        <authorList>
            <person name="Hosoyama A."/>
            <person name="Uohara A."/>
            <person name="Ohji S."/>
            <person name="Ichikawa N."/>
        </authorList>
    </citation>
    <scope>NUCLEOTIDE SEQUENCE [LARGE SCALE GENOMIC DNA]</scope>
    <source>
        <strain evidence="1 2">NBRC 106168</strain>
    </source>
</reference>
<evidence type="ECO:0000313" key="2">
    <source>
        <dbReference type="Proteomes" id="UP000321301"/>
    </source>
</evidence>